<dbReference type="InterPro" id="IPR027417">
    <property type="entry name" value="P-loop_NTPase"/>
</dbReference>
<evidence type="ECO:0000313" key="7">
    <source>
        <dbReference type="Proteomes" id="UP000320776"/>
    </source>
</evidence>
<dbReference type="InterPro" id="IPR003439">
    <property type="entry name" value="ABC_transporter-like_ATP-bd"/>
</dbReference>
<dbReference type="Pfam" id="PF00005">
    <property type="entry name" value="ABC_tran"/>
    <property type="match status" value="1"/>
</dbReference>
<dbReference type="GO" id="GO:0005524">
    <property type="term" value="F:ATP binding"/>
    <property type="evidence" value="ECO:0007669"/>
    <property type="project" value="UniProtKB-KW"/>
</dbReference>
<dbReference type="GO" id="GO:0016887">
    <property type="term" value="F:ATP hydrolysis activity"/>
    <property type="evidence" value="ECO:0007669"/>
    <property type="project" value="InterPro"/>
</dbReference>
<keyword evidence="4" id="KW-1278">Translocase</keyword>
<dbReference type="AlphaFoldDB" id="A0A517DZS0"/>
<keyword evidence="3 6" id="KW-0067">ATP-binding</keyword>
<keyword evidence="7" id="KW-1185">Reference proteome</keyword>
<keyword evidence="2" id="KW-0547">Nucleotide-binding</keyword>
<accession>A0A517DZS0</accession>
<dbReference type="CDD" id="cd03214">
    <property type="entry name" value="ABC_Iron-Siderophores_B12_Hemin"/>
    <property type="match status" value="1"/>
</dbReference>
<name>A0A517DZS0_9FIRM</name>
<dbReference type="PANTHER" id="PTHR42794:SF1">
    <property type="entry name" value="HEMIN IMPORT ATP-BINDING PROTEIN HMUV"/>
    <property type="match status" value="1"/>
</dbReference>
<reference evidence="6 7" key="1">
    <citation type="submission" date="2019-02" db="EMBL/GenBank/DDBJ databases">
        <title>Closed genome of Sporomusa termitida DSM 4440.</title>
        <authorList>
            <person name="Poehlein A."/>
            <person name="Daniel R."/>
        </authorList>
    </citation>
    <scope>NUCLEOTIDE SEQUENCE [LARGE SCALE GENOMIC DNA]</scope>
    <source>
        <strain evidence="6 7">DSM 4440</strain>
    </source>
</reference>
<dbReference type="EMBL" id="CP036259">
    <property type="protein sequence ID" value="QDR82853.1"/>
    <property type="molecule type" value="Genomic_DNA"/>
</dbReference>
<dbReference type="OrthoDB" id="9799337at2"/>
<dbReference type="PROSITE" id="PS50893">
    <property type="entry name" value="ABC_TRANSPORTER_2"/>
    <property type="match status" value="1"/>
</dbReference>
<protein>
    <submittedName>
        <fullName evidence="6">Fe(3+) dicitrate transport ATP-binding protein FecE</fullName>
    </submittedName>
</protein>
<evidence type="ECO:0000256" key="2">
    <source>
        <dbReference type="ARBA" id="ARBA00022741"/>
    </source>
</evidence>
<dbReference type="KEGG" id="sted:SPTER_42940"/>
<organism evidence="6 7">
    <name type="scientific">Sporomusa termitida</name>
    <dbReference type="NCBI Taxonomy" id="2377"/>
    <lineage>
        <taxon>Bacteria</taxon>
        <taxon>Bacillati</taxon>
        <taxon>Bacillota</taxon>
        <taxon>Negativicutes</taxon>
        <taxon>Selenomonadales</taxon>
        <taxon>Sporomusaceae</taxon>
        <taxon>Sporomusa</taxon>
    </lineage>
</organism>
<evidence type="ECO:0000256" key="3">
    <source>
        <dbReference type="ARBA" id="ARBA00022840"/>
    </source>
</evidence>
<dbReference type="InterPro" id="IPR017871">
    <property type="entry name" value="ABC_transporter-like_CS"/>
</dbReference>
<dbReference type="Gene3D" id="3.40.50.300">
    <property type="entry name" value="P-loop containing nucleotide triphosphate hydrolases"/>
    <property type="match status" value="1"/>
</dbReference>
<dbReference type="SUPFAM" id="SSF52540">
    <property type="entry name" value="P-loop containing nucleoside triphosphate hydrolases"/>
    <property type="match status" value="1"/>
</dbReference>
<evidence type="ECO:0000256" key="4">
    <source>
        <dbReference type="ARBA" id="ARBA00022967"/>
    </source>
</evidence>
<evidence type="ECO:0000259" key="5">
    <source>
        <dbReference type="PROSITE" id="PS50893"/>
    </source>
</evidence>
<dbReference type="InterPro" id="IPR003593">
    <property type="entry name" value="AAA+_ATPase"/>
</dbReference>
<gene>
    <name evidence="6" type="primary">fecE_3</name>
    <name evidence="6" type="ORF">SPTER_42940</name>
</gene>
<keyword evidence="1" id="KW-0813">Transport</keyword>
<proteinExistence type="predicted"/>
<evidence type="ECO:0000256" key="1">
    <source>
        <dbReference type="ARBA" id="ARBA00022448"/>
    </source>
</evidence>
<sequence>MMIKVENIQFNYGDKPVLRDISLPIRQGSFTGIVGPNGSGKTTLLNIMTGQLKAAAGRITIKARDITSYRIEEVARYIAVVPQNMDIRFPYTCLDIVGMGRTPFKARLQGLNDGDLRIIENAMRITNTLTFAGRLITELSGGERQRVLFAKALAQQPEILFLDESFSNMDIFYSITCLNLLKELCAKQGLTVVAIIHDLNLASVFCSEAAVLKAGRLVEQGPASAVLNPELIRDVFKIKVVRAGEAGLAVLSDL</sequence>
<dbReference type="RefSeq" id="WP_144352195.1">
    <property type="nucleotide sequence ID" value="NZ_CP036259.1"/>
</dbReference>
<dbReference type="SMART" id="SM00382">
    <property type="entry name" value="AAA"/>
    <property type="match status" value="1"/>
</dbReference>
<evidence type="ECO:0000313" key="6">
    <source>
        <dbReference type="EMBL" id="QDR82853.1"/>
    </source>
</evidence>
<dbReference type="PROSITE" id="PS00211">
    <property type="entry name" value="ABC_TRANSPORTER_1"/>
    <property type="match status" value="1"/>
</dbReference>
<dbReference type="Proteomes" id="UP000320776">
    <property type="component" value="Chromosome"/>
</dbReference>
<dbReference type="PANTHER" id="PTHR42794">
    <property type="entry name" value="HEMIN IMPORT ATP-BINDING PROTEIN HMUV"/>
    <property type="match status" value="1"/>
</dbReference>
<feature type="domain" description="ABC transporter" evidence="5">
    <location>
        <begin position="3"/>
        <end position="239"/>
    </location>
</feature>
<dbReference type="FunFam" id="3.40.50.300:FF:000134">
    <property type="entry name" value="Iron-enterobactin ABC transporter ATP-binding protein"/>
    <property type="match status" value="1"/>
</dbReference>